<sequence length="1107" mass="122189">MSLQYLLNATVVSAFSASGWWLVDAAIKGAALLVMAATVALALRRDSAATRHWVWFVAIVALLLVPWMSVLLPQWRVLPAWATISDTNRISTQIQIVDPMESVSVEALPMESFTSPPRTLGPLANLPTDVAEEPSSKLADSPAVSVNPVRPMPNVGDRSDPWTWQSVIPWCWAIGMGALLLRLAAARVLLWHTERSSMVLAPSCKHHRDVAIHDSFCNACLQLGIRDSVTLLIHPQNNIPIVWGILRHRLLLPETARQWSNEQLRSVLLHELAHIKRRDAWTQLLAQAACALHWFNPLVWFAMWRLHVERERACDDLVLASGVRASAYAEHLLDVATRLSTSPWTQVSGLAMARNSSLHDRLSAVLRKNQNRRRVTRVIALVSLSIGCAVAVPIAMLHAAHTPPGEQTEDDSEENDATGNDDAAAKEFADYDWSDGHDGLEIPVFALCTEVWIDFHERHLDWSEPVNGVRAAVAIRRTAGKGVAGNERKIFLVIQNVSDKPIRFCDTAIQETDVPAAGVEGRKLYLKDKGETMLAFQRSVSTQADQVLQPRHMLSIDMFDAEKPNARGLKTGDLIAEGIVKTPTQSLYAVLKIVHAPEGAWTGKLTTPTTRGAFAAKGPTPTSKEGQELFRYFLDHARLNGDIPGGLLSQLQDLVQEFIRLNEGDQYGDPYAKKMQPLLTQFEHQGDWKQADVVKLFDAIAAVTTIPLERTLETIRENTLQRGQALPASLQNANWGEALPSGLRMAWVLEPREETYALGSSLKSRVILYNSGTEPVVFVTRSFHQPGHTAVSASGEPLPLDSTFWTTRGRPEPYRLRPGESCELYAPGIGIGARNDASEDWSNVRVGTWILASEGDEVIFRPGQIPLTGDHNAKIDPDWWLEFITARIERDTPLPADAKEREVILFRVISDLFGSAPTPEEATAFLSDDSADAASNLAKRLSQRTGYKSVTGSIKSGEIQFQVVAEDPKAATRPRVAMNPGRYNLGDAMRLVVTRRPIGQRIVNEANIVWYPPGKANVPTEVPLPEGYNTWAAGWSPESTVLWVSQKGLLRSYDFTDNATVKETRYQGDQTATAPIPADVREAIRVALDKAVGPQQKQVPEPPATEG</sequence>
<name>A0A5B9QGH9_9BACT</name>
<gene>
    <name evidence="3" type="primary">blaR1_1</name>
    <name evidence="3" type="ORF">UC8_01300</name>
</gene>
<keyword evidence="1" id="KW-1133">Transmembrane helix</keyword>
<reference evidence="3 4" key="1">
    <citation type="submission" date="2019-08" db="EMBL/GenBank/DDBJ databases">
        <title>Deep-cultivation of Planctomycetes and their phenomic and genomic characterization uncovers novel biology.</title>
        <authorList>
            <person name="Wiegand S."/>
            <person name="Jogler M."/>
            <person name="Boedeker C."/>
            <person name="Pinto D."/>
            <person name="Vollmers J."/>
            <person name="Rivas-Marin E."/>
            <person name="Kohn T."/>
            <person name="Peeters S.H."/>
            <person name="Heuer A."/>
            <person name="Rast P."/>
            <person name="Oberbeckmann S."/>
            <person name="Bunk B."/>
            <person name="Jeske O."/>
            <person name="Meyerdierks A."/>
            <person name="Storesund J.E."/>
            <person name="Kallscheuer N."/>
            <person name="Luecker S."/>
            <person name="Lage O.M."/>
            <person name="Pohl T."/>
            <person name="Merkel B.J."/>
            <person name="Hornburger P."/>
            <person name="Mueller R.-W."/>
            <person name="Bruemmer F."/>
            <person name="Labrenz M."/>
            <person name="Spormann A.M."/>
            <person name="Op den Camp H."/>
            <person name="Overmann J."/>
            <person name="Amann R."/>
            <person name="Jetten M.S.M."/>
            <person name="Mascher T."/>
            <person name="Medema M.H."/>
            <person name="Devos D.P."/>
            <person name="Kaster A.-K."/>
            <person name="Ovreas L."/>
            <person name="Rohde M."/>
            <person name="Galperin M.Y."/>
            <person name="Jogler C."/>
        </authorList>
    </citation>
    <scope>NUCLEOTIDE SEQUENCE [LARGE SCALE GENOMIC DNA]</scope>
    <source>
        <strain evidence="3 4">UC8</strain>
    </source>
</reference>
<feature type="transmembrane region" description="Helical" evidence="1">
    <location>
        <begin position="167"/>
        <end position="190"/>
    </location>
</feature>
<dbReference type="EMBL" id="CP042914">
    <property type="protein sequence ID" value="QEG38177.1"/>
    <property type="molecule type" value="Genomic_DNA"/>
</dbReference>
<evidence type="ECO:0000256" key="1">
    <source>
        <dbReference type="SAM" id="Phobius"/>
    </source>
</evidence>
<dbReference type="Pfam" id="PF05569">
    <property type="entry name" value="Peptidase_M56"/>
    <property type="match status" value="1"/>
</dbReference>
<proteinExistence type="predicted"/>
<dbReference type="InterPro" id="IPR008756">
    <property type="entry name" value="Peptidase_M56"/>
</dbReference>
<dbReference type="PANTHER" id="PTHR34978:SF3">
    <property type="entry name" value="SLR0241 PROTEIN"/>
    <property type="match status" value="1"/>
</dbReference>
<dbReference type="InterPro" id="IPR052173">
    <property type="entry name" value="Beta-lactam_resp_regulator"/>
</dbReference>
<evidence type="ECO:0000313" key="4">
    <source>
        <dbReference type="Proteomes" id="UP000325286"/>
    </source>
</evidence>
<feature type="domain" description="Peptidase M56" evidence="2">
    <location>
        <begin position="168"/>
        <end position="364"/>
    </location>
</feature>
<dbReference type="PANTHER" id="PTHR34978">
    <property type="entry name" value="POSSIBLE SENSOR-TRANSDUCER PROTEIN BLAR"/>
    <property type="match status" value="1"/>
</dbReference>
<evidence type="ECO:0000313" key="3">
    <source>
        <dbReference type="EMBL" id="QEG38177.1"/>
    </source>
</evidence>
<keyword evidence="4" id="KW-1185">Reference proteome</keyword>
<dbReference type="Proteomes" id="UP000325286">
    <property type="component" value="Chromosome"/>
</dbReference>
<evidence type="ECO:0000259" key="2">
    <source>
        <dbReference type="Pfam" id="PF05569"/>
    </source>
</evidence>
<protein>
    <submittedName>
        <fullName evidence="3">Regulatory protein BlaR1</fullName>
    </submittedName>
</protein>
<dbReference type="CDD" id="cd07341">
    <property type="entry name" value="M56_BlaR1_MecR1_like"/>
    <property type="match status" value="1"/>
</dbReference>
<organism evidence="3 4">
    <name type="scientific">Roseimaritima ulvae</name>
    <dbReference type="NCBI Taxonomy" id="980254"/>
    <lineage>
        <taxon>Bacteria</taxon>
        <taxon>Pseudomonadati</taxon>
        <taxon>Planctomycetota</taxon>
        <taxon>Planctomycetia</taxon>
        <taxon>Pirellulales</taxon>
        <taxon>Pirellulaceae</taxon>
        <taxon>Roseimaritima</taxon>
    </lineage>
</organism>
<accession>A0A5B9QGH9</accession>
<dbReference type="AlphaFoldDB" id="A0A5B9QGH9"/>
<feature type="transmembrane region" description="Helical" evidence="1">
    <location>
        <begin position="378"/>
        <end position="400"/>
    </location>
</feature>
<dbReference type="KEGG" id="rul:UC8_01300"/>
<dbReference type="OrthoDB" id="232400at2"/>
<feature type="transmembrane region" description="Helical" evidence="1">
    <location>
        <begin position="20"/>
        <end position="41"/>
    </location>
</feature>
<feature type="transmembrane region" description="Helical" evidence="1">
    <location>
        <begin position="53"/>
        <end position="72"/>
    </location>
</feature>
<keyword evidence="1" id="KW-0472">Membrane</keyword>
<dbReference type="RefSeq" id="WP_068130075.1">
    <property type="nucleotide sequence ID" value="NZ_CP042914.1"/>
</dbReference>
<keyword evidence="1" id="KW-0812">Transmembrane</keyword>